<dbReference type="GeneTree" id="ENSGT00940000155492"/>
<feature type="compositionally biased region" description="Low complexity" evidence="10">
    <location>
        <begin position="595"/>
        <end position="625"/>
    </location>
</feature>
<keyword evidence="4 9" id="KW-0175">Coiled coil</keyword>
<dbReference type="InterPro" id="IPR001849">
    <property type="entry name" value="PH_domain"/>
</dbReference>
<dbReference type="InterPro" id="IPR047234">
    <property type="entry name" value="GRAF_fam"/>
</dbReference>
<feature type="compositionally biased region" description="Polar residues" evidence="10">
    <location>
        <begin position="676"/>
        <end position="688"/>
    </location>
</feature>
<dbReference type="SUPFAM" id="SSF103657">
    <property type="entry name" value="BAR/IMD domain-like"/>
    <property type="match status" value="1"/>
</dbReference>
<dbReference type="PROSITE" id="PS50002">
    <property type="entry name" value="SH3"/>
    <property type="match status" value="1"/>
</dbReference>
<dbReference type="InterPro" id="IPR001452">
    <property type="entry name" value="SH3_domain"/>
</dbReference>
<dbReference type="FunFam" id="2.30.29.30:FF:000161">
    <property type="entry name" value="Rho GTPase activating protein 42"/>
    <property type="match status" value="1"/>
</dbReference>
<dbReference type="InterPro" id="IPR004148">
    <property type="entry name" value="BAR_dom"/>
</dbReference>
<keyword evidence="3" id="KW-0597">Phosphoprotein</keyword>
<evidence type="ECO:0000313" key="14">
    <source>
        <dbReference type="Ensembl" id="ENSXETP00000095725"/>
    </source>
</evidence>
<dbReference type="FunFam" id="2.30.30.40:FF:000114">
    <property type="entry name" value="Rho GTPase activating protein 42"/>
    <property type="match status" value="1"/>
</dbReference>
<organism evidence="14">
    <name type="scientific">Xenopus tropicalis</name>
    <name type="common">Western clawed frog</name>
    <name type="synonym">Silurana tropicalis</name>
    <dbReference type="NCBI Taxonomy" id="8364"/>
    <lineage>
        <taxon>Eukaryota</taxon>
        <taxon>Metazoa</taxon>
        <taxon>Chordata</taxon>
        <taxon>Craniata</taxon>
        <taxon>Vertebrata</taxon>
        <taxon>Euteleostomi</taxon>
        <taxon>Amphibia</taxon>
        <taxon>Batrachia</taxon>
        <taxon>Anura</taxon>
        <taxon>Pipoidea</taxon>
        <taxon>Pipidae</taxon>
        <taxon>Xenopodinae</taxon>
        <taxon>Xenopus</taxon>
        <taxon>Silurana</taxon>
    </lineage>
</organism>
<evidence type="ECO:0000256" key="2">
    <source>
        <dbReference type="ARBA" id="ARBA00022468"/>
    </source>
</evidence>
<protein>
    <recommendedName>
        <fullName evidence="6">Rho GTPase-activating protein 42</fullName>
    </recommendedName>
    <alternativeName>
        <fullName evidence="7">Rho-type GTPase-activating protein 42</fullName>
    </alternativeName>
</protein>
<feature type="region of interest" description="Disordered" evidence="10">
    <location>
        <begin position="709"/>
        <end position="748"/>
    </location>
</feature>
<feature type="domain" description="SH3" evidence="11">
    <location>
        <begin position="791"/>
        <end position="849"/>
    </location>
</feature>
<name>A0A6I8SRH0_XENTR</name>
<dbReference type="InterPro" id="IPR036028">
    <property type="entry name" value="SH3-like_dom_sf"/>
</dbReference>
<evidence type="ECO:0000256" key="4">
    <source>
        <dbReference type="ARBA" id="ARBA00023054"/>
    </source>
</evidence>
<evidence type="ECO:0000256" key="10">
    <source>
        <dbReference type="SAM" id="MobiDB-lite"/>
    </source>
</evidence>
<dbReference type="GO" id="GO:0005737">
    <property type="term" value="C:cytoplasm"/>
    <property type="evidence" value="ECO:0007669"/>
    <property type="project" value="InterPro"/>
</dbReference>
<feature type="coiled-coil region" evidence="9">
    <location>
        <begin position="191"/>
        <end position="218"/>
    </location>
</feature>
<keyword evidence="2" id="KW-0343">GTPase activation</keyword>
<feature type="compositionally biased region" description="Polar residues" evidence="10">
    <location>
        <begin position="710"/>
        <end position="721"/>
    </location>
</feature>
<evidence type="ECO:0000259" key="12">
    <source>
        <dbReference type="PROSITE" id="PS50003"/>
    </source>
</evidence>
<dbReference type="Bgee" id="ENSXETG00000005487">
    <property type="expression patterns" value="Expressed in liver and 12 other cell types or tissues"/>
</dbReference>
<dbReference type="SMART" id="SM00326">
    <property type="entry name" value="SH3"/>
    <property type="match status" value="1"/>
</dbReference>
<sequence>MGLPTLEFSDSYLDSPDFRERLKCHEIELDRTNKFIKELIKDGNMLIAALRNLSMAVQKFSHSLQDFQFECIGDAETDDEINIAQSLKEFARLLITVEEERRRLIQNANDVLILPLEKFRKEQIGAAKADTLIDRDHQNFSDASLEYIFKVQEVQEKKKFEFVEPLLAFLQGLFTFYHEGYELAREFTPYKEQLQFNLQNTRNNFESTRQEMERLMQRMKPADQDYRPPSQWTMEGYLYVQEKRPLGFTWIRHYCTYDKGSKTFTMSVSETKSGGKVNGLISNSAEMFKLKTCIRRKTDSIDKRFCFDIEVIERQGIITLQALSEGNRKQWLEAMDGKEPIYTLPAIISKKEEMFLNEAGFNFVKKCIHSVETRGITILGLYRIGGVNSKVQKFMNSVFSPKAPPDMDIDLDLWDNKTITSALKNYLSVADGCCICSKADNCTLWLNVDLFVLLSPESDDQNYRVQAVHALVHKLPQKNREMLDILIKHLVKVSMHSQQNLMTISNLGVIFGPTLMRAQEETVAAMINIKFQNIVVEILIEHYEKIFHTAPDPNIPLPQAQPRSISRRTRAICLSTGPKKPKGRYTPCLADPDSDSYSSSPSSTPMGSIESLSSHSSEQNSTTKSLSLPQRDKKGVGIPWVTSTPSSNGQKGSSLWTTSPESSSKEDTTKTDVESDCQSVSSVTSPGNASPPIDLTKKSLYGLSGLKRSQAPSLRSLSSTEAIGIKSRSPSTQSLTSLDLQDVPKVHPELPPKIMRRRLDTGSSNGYQRPGSVVAAKAQLFENAGSLKQSSTGRQAKAMYSCKAEHSHELSFPQGALFTNVYRSVEPGWLKATYEGKTGLIPENYVVYL</sequence>
<dbReference type="InterPro" id="IPR008936">
    <property type="entry name" value="Rho_GTPase_activation_prot"/>
</dbReference>
<dbReference type="SMART" id="SM00233">
    <property type="entry name" value="PH"/>
    <property type="match status" value="1"/>
</dbReference>
<dbReference type="Gene3D" id="1.20.1270.60">
    <property type="entry name" value="Arfaptin homology (AH) domain/BAR domain"/>
    <property type="match status" value="2"/>
</dbReference>
<dbReference type="CDD" id="cd12066">
    <property type="entry name" value="SH3_GRAF3"/>
    <property type="match status" value="1"/>
</dbReference>
<dbReference type="FunFam" id="1.10.555.10:FF:000008">
    <property type="entry name" value="Rho GTPase-activating protein 42"/>
    <property type="match status" value="1"/>
</dbReference>
<dbReference type="Gene3D" id="1.10.555.10">
    <property type="entry name" value="Rho GTPase activation protein"/>
    <property type="match status" value="1"/>
</dbReference>
<dbReference type="Pfam" id="PF00169">
    <property type="entry name" value="PH"/>
    <property type="match status" value="1"/>
</dbReference>
<dbReference type="AlphaFoldDB" id="A0A6I8SRH0"/>
<dbReference type="FunFam" id="1.20.1270.60:FF:000074">
    <property type="entry name" value="Rho GTPase-activating protein 42"/>
    <property type="match status" value="1"/>
</dbReference>
<dbReference type="SUPFAM" id="SSF50044">
    <property type="entry name" value="SH3-domain"/>
    <property type="match status" value="1"/>
</dbReference>
<dbReference type="PROSITE" id="PS50238">
    <property type="entry name" value="RHOGAP"/>
    <property type="match status" value="1"/>
</dbReference>
<evidence type="ECO:0000256" key="9">
    <source>
        <dbReference type="SAM" id="Coils"/>
    </source>
</evidence>
<dbReference type="SUPFAM" id="SSF48350">
    <property type="entry name" value="GTPase activation domain, GAP"/>
    <property type="match status" value="1"/>
</dbReference>
<accession>A0A6I8SRH0</accession>
<evidence type="ECO:0000256" key="3">
    <source>
        <dbReference type="ARBA" id="ARBA00022553"/>
    </source>
</evidence>
<feature type="domain" description="Rho-GAP" evidence="13">
    <location>
        <begin position="342"/>
        <end position="547"/>
    </location>
</feature>
<dbReference type="SMART" id="SM00324">
    <property type="entry name" value="RhoGAP"/>
    <property type="match status" value="1"/>
</dbReference>
<evidence type="ECO:0000256" key="6">
    <source>
        <dbReference type="ARBA" id="ARBA00070281"/>
    </source>
</evidence>
<feature type="compositionally biased region" description="Polar residues" evidence="10">
    <location>
        <begin position="641"/>
        <end position="652"/>
    </location>
</feature>
<dbReference type="InterPro" id="IPR027267">
    <property type="entry name" value="AH/BAR_dom_sf"/>
</dbReference>
<dbReference type="Gene3D" id="2.30.30.40">
    <property type="entry name" value="SH3 Domains"/>
    <property type="match status" value="1"/>
</dbReference>
<keyword evidence="1 8" id="KW-0728">SH3 domain</keyword>
<proteinExistence type="predicted"/>
<evidence type="ECO:0000259" key="13">
    <source>
        <dbReference type="PROSITE" id="PS50238"/>
    </source>
</evidence>
<reference evidence="14" key="1">
    <citation type="journal article" date="2010" name="Science">
        <title>The genome of the Western clawed frog Xenopus tropicalis.</title>
        <authorList>
            <person name="Hellsten U."/>
            <person name="Harland R.M."/>
            <person name="Gilchrist M.J."/>
            <person name="Hendrix D."/>
            <person name="Jurka J."/>
            <person name="Kapitonov V."/>
            <person name="Ovcharenko I."/>
            <person name="Putnam N.H."/>
            <person name="Shu S."/>
            <person name="Taher L."/>
            <person name="Blitz I.L."/>
            <person name="Blumberg B."/>
            <person name="Dichmann D.S."/>
            <person name="Dubchak I."/>
            <person name="Amaya E."/>
            <person name="Detter J.C."/>
            <person name="Fletcher R."/>
            <person name="Gerhard D.S."/>
            <person name="Goodstein D."/>
            <person name="Graves T."/>
            <person name="Grigoriev I.V."/>
            <person name="Grimwood J."/>
            <person name="Kawashima T."/>
            <person name="Lindquist E."/>
            <person name="Lucas S.M."/>
            <person name="Mead P.E."/>
            <person name="Mitros T."/>
            <person name="Ogino H."/>
            <person name="Ohta Y."/>
            <person name="Poliakov A.V."/>
            <person name="Pollet N."/>
            <person name="Robert J."/>
            <person name="Salamov A."/>
            <person name="Sater A.K."/>
            <person name="Schmutz J."/>
            <person name="Terry A."/>
            <person name="Vize P.D."/>
            <person name="Warren W.C."/>
            <person name="Wells D."/>
            <person name="Wills A."/>
            <person name="Wilson R.K."/>
            <person name="Zimmerman L.B."/>
            <person name="Zorn A.M."/>
            <person name="Grainger R."/>
            <person name="Grammer T."/>
            <person name="Khokha M.K."/>
            <person name="Richardson P.M."/>
            <person name="Rokhsar D.S."/>
        </authorList>
    </citation>
    <scope>NUCLEOTIDE SEQUENCE [LARGE SCALE GENOMIC DNA]</scope>
    <source>
        <strain evidence="14">Nigerian</strain>
    </source>
</reference>
<dbReference type="Pfam" id="PF16746">
    <property type="entry name" value="BAR_3"/>
    <property type="match status" value="2"/>
</dbReference>
<feature type="region of interest" description="Disordered" evidence="10">
    <location>
        <begin position="574"/>
        <end position="694"/>
    </location>
</feature>
<dbReference type="InterPro" id="IPR011993">
    <property type="entry name" value="PH-like_dom_sf"/>
</dbReference>
<evidence type="ECO:0000259" key="11">
    <source>
        <dbReference type="PROSITE" id="PS50002"/>
    </source>
</evidence>
<feature type="compositionally biased region" description="Low complexity" evidence="10">
    <location>
        <begin position="653"/>
        <end position="662"/>
    </location>
</feature>
<dbReference type="SUPFAM" id="SSF50729">
    <property type="entry name" value="PH domain-like"/>
    <property type="match status" value="1"/>
</dbReference>
<reference evidence="14" key="2">
    <citation type="submission" date="2020-05" db="UniProtKB">
        <authorList>
            <consortium name="Ensembl"/>
        </authorList>
    </citation>
    <scope>IDENTIFICATION</scope>
</reference>
<dbReference type="GO" id="GO:0005096">
    <property type="term" value="F:GTPase activator activity"/>
    <property type="evidence" value="ECO:0007669"/>
    <property type="project" value="UniProtKB-KW"/>
</dbReference>
<dbReference type="GO" id="GO:0007165">
    <property type="term" value="P:signal transduction"/>
    <property type="evidence" value="ECO:0007669"/>
    <property type="project" value="InterPro"/>
</dbReference>
<evidence type="ECO:0000256" key="1">
    <source>
        <dbReference type="ARBA" id="ARBA00022443"/>
    </source>
</evidence>
<dbReference type="PROSITE" id="PS50003">
    <property type="entry name" value="PH_DOMAIN"/>
    <property type="match status" value="1"/>
</dbReference>
<feature type="compositionally biased region" description="Basic and acidic residues" evidence="10">
    <location>
        <begin position="663"/>
        <end position="673"/>
    </location>
</feature>
<evidence type="ECO:0000256" key="8">
    <source>
        <dbReference type="PROSITE-ProRule" id="PRU00192"/>
    </source>
</evidence>
<dbReference type="PANTHER" id="PTHR12552">
    <property type="entry name" value="OLIGOPHRENIN 1"/>
    <property type="match status" value="1"/>
</dbReference>
<evidence type="ECO:0000256" key="5">
    <source>
        <dbReference type="ARBA" id="ARBA00056973"/>
    </source>
</evidence>
<dbReference type="Pfam" id="PF14604">
    <property type="entry name" value="SH3_9"/>
    <property type="match status" value="1"/>
</dbReference>
<feature type="domain" description="PH" evidence="12">
    <location>
        <begin position="231"/>
        <end position="340"/>
    </location>
</feature>
<dbReference type="Pfam" id="PF00620">
    <property type="entry name" value="RhoGAP"/>
    <property type="match status" value="1"/>
</dbReference>
<dbReference type="InterPro" id="IPR047225">
    <property type="entry name" value="PH_GRAF"/>
</dbReference>
<dbReference type="InterPro" id="IPR000198">
    <property type="entry name" value="RhoGAP_dom"/>
</dbReference>
<dbReference type="Gene3D" id="2.30.29.30">
    <property type="entry name" value="Pleckstrin-homology domain (PH domain)/Phosphotyrosine-binding domain (PTB)"/>
    <property type="match status" value="1"/>
</dbReference>
<comment type="function">
    <text evidence="5">May influence blood pressure by functioning as a GTPase-activating protein for RHOA in vascular smooth muscle.</text>
</comment>
<dbReference type="Ensembl" id="ENSXETT00000085999">
    <property type="protein sequence ID" value="ENSXETP00000095725"/>
    <property type="gene ID" value="ENSXETG00000005487"/>
</dbReference>
<dbReference type="CDD" id="cd01249">
    <property type="entry name" value="BAR-PH_GRAF_family"/>
    <property type="match status" value="1"/>
</dbReference>
<evidence type="ECO:0000256" key="7">
    <source>
        <dbReference type="ARBA" id="ARBA00083396"/>
    </source>
</evidence>
<gene>
    <name evidence="14" type="primary">arhgap42</name>
</gene>
<feature type="compositionally biased region" description="Polar residues" evidence="10">
    <location>
        <begin position="728"/>
        <end position="739"/>
    </location>
</feature>
<dbReference type="PANTHER" id="PTHR12552:SF3">
    <property type="entry name" value="RHO GTPASE-ACTIVATING PROTEIN 42"/>
    <property type="match status" value="1"/>
</dbReference>